<keyword evidence="1 3" id="KW-0689">Ribosomal protein</keyword>
<proteinExistence type="predicted"/>
<reference evidence="3 4" key="1">
    <citation type="journal article" date="2019" name="Mol. Ecol. Resour.">
        <title>Improving Illumina assemblies with Hi-C and long reads: an example with the North African dromedary.</title>
        <authorList>
            <person name="Elbers J.P."/>
            <person name="Rogers M.F."/>
            <person name="Perelman P.L."/>
            <person name="Proskuryakova A.A."/>
            <person name="Serdyukova N.A."/>
            <person name="Johnson W.E."/>
            <person name="Horin P."/>
            <person name="Corander J."/>
            <person name="Murphy D."/>
            <person name="Burger P.A."/>
        </authorList>
    </citation>
    <scope>NUCLEOTIDE SEQUENCE [LARGE SCALE GENOMIC DNA]</scope>
    <source>
        <strain evidence="3">Drom800</strain>
        <tissue evidence="3">Blood</tissue>
    </source>
</reference>
<dbReference type="Gene3D" id="3.30.70.330">
    <property type="match status" value="1"/>
</dbReference>
<name>A0A5N4EJW0_CAMDR</name>
<sequence length="97" mass="10743">MAAPQEPTSTSLIFQQEGLSLCKPSAPSLYLWIQIRLVESRKNLEDQSTLTFIVSGKAKEHQVKQAVEKLHDADAAKVNALPDQTCWREEGMCLTGS</sequence>
<evidence type="ECO:0000313" key="4">
    <source>
        <dbReference type="Proteomes" id="UP000299084"/>
    </source>
</evidence>
<organism evidence="3 4">
    <name type="scientific">Camelus dromedarius</name>
    <name type="common">Dromedary</name>
    <name type="synonym">Arabian camel</name>
    <dbReference type="NCBI Taxonomy" id="9838"/>
    <lineage>
        <taxon>Eukaryota</taxon>
        <taxon>Metazoa</taxon>
        <taxon>Chordata</taxon>
        <taxon>Craniata</taxon>
        <taxon>Vertebrata</taxon>
        <taxon>Euteleostomi</taxon>
        <taxon>Mammalia</taxon>
        <taxon>Eutheria</taxon>
        <taxon>Laurasiatheria</taxon>
        <taxon>Artiodactyla</taxon>
        <taxon>Tylopoda</taxon>
        <taxon>Camelidae</taxon>
        <taxon>Camelus</taxon>
    </lineage>
</organism>
<evidence type="ECO:0000256" key="2">
    <source>
        <dbReference type="ARBA" id="ARBA00023274"/>
    </source>
</evidence>
<dbReference type="InterPro" id="IPR012677">
    <property type="entry name" value="Nucleotide-bd_a/b_plait_sf"/>
</dbReference>
<dbReference type="InterPro" id="IPR012678">
    <property type="entry name" value="Ribosomal_uL23/eL15/eS24_sf"/>
</dbReference>
<keyword evidence="2" id="KW-0687">Ribonucleoprotein</keyword>
<dbReference type="GO" id="GO:0003735">
    <property type="term" value="F:structural constituent of ribosome"/>
    <property type="evidence" value="ECO:0007669"/>
    <property type="project" value="InterPro"/>
</dbReference>
<gene>
    <name evidence="3" type="ORF">Cadr_000000578</name>
</gene>
<dbReference type="AlphaFoldDB" id="A0A5N4EJW0"/>
<evidence type="ECO:0000313" key="3">
    <source>
        <dbReference type="EMBL" id="KAB1283793.1"/>
    </source>
</evidence>
<evidence type="ECO:0000256" key="1">
    <source>
        <dbReference type="ARBA" id="ARBA00022980"/>
    </source>
</evidence>
<keyword evidence="4" id="KW-1185">Reference proteome</keyword>
<accession>A0A5N4EJW0</accession>
<dbReference type="Proteomes" id="UP000299084">
    <property type="component" value="Unassembled WGS sequence"/>
</dbReference>
<comment type="caution">
    <text evidence="3">The sequence shown here is derived from an EMBL/GenBank/DDBJ whole genome shotgun (WGS) entry which is preliminary data.</text>
</comment>
<protein>
    <submittedName>
        <fullName evidence="3">60S ribosomal protein L23a</fullName>
    </submittedName>
</protein>
<dbReference type="EMBL" id="JWIN03000001">
    <property type="protein sequence ID" value="KAB1283793.1"/>
    <property type="molecule type" value="Genomic_DNA"/>
</dbReference>
<dbReference type="GO" id="GO:0006412">
    <property type="term" value="P:translation"/>
    <property type="evidence" value="ECO:0007669"/>
    <property type="project" value="InterPro"/>
</dbReference>
<dbReference type="GO" id="GO:0044391">
    <property type="term" value="C:ribosomal subunit"/>
    <property type="evidence" value="ECO:0007669"/>
    <property type="project" value="UniProtKB-ARBA"/>
</dbReference>
<dbReference type="SUPFAM" id="SSF54189">
    <property type="entry name" value="Ribosomal proteins S24e, L23 and L15e"/>
    <property type="match status" value="1"/>
</dbReference>